<gene>
    <name evidence="2" type="ORF">TSPGSL018_23923</name>
</gene>
<dbReference type="CDD" id="cd06503">
    <property type="entry name" value="ATP-synt_Fo_b"/>
    <property type="match status" value="1"/>
</dbReference>
<organism evidence="2">
    <name type="scientific">Tetraselmis sp. GSL018</name>
    <dbReference type="NCBI Taxonomy" id="582737"/>
    <lineage>
        <taxon>Eukaryota</taxon>
        <taxon>Viridiplantae</taxon>
        <taxon>Chlorophyta</taxon>
        <taxon>core chlorophytes</taxon>
        <taxon>Chlorodendrophyceae</taxon>
        <taxon>Chlorodendrales</taxon>
        <taxon>Chlorodendraceae</taxon>
        <taxon>Tetraselmis</taxon>
    </lineage>
</organism>
<protein>
    <submittedName>
        <fullName evidence="2">Uncharacterized protein</fullName>
    </submittedName>
</protein>
<feature type="region of interest" description="Disordered" evidence="1">
    <location>
        <begin position="135"/>
        <end position="273"/>
    </location>
</feature>
<accession>A0A061RWW1</accession>
<proteinExistence type="predicted"/>
<feature type="region of interest" description="Disordered" evidence="1">
    <location>
        <begin position="488"/>
        <end position="507"/>
    </location>
</feature>
<feature type="region of interest" description="Disordered" evidence="1">
    <location>
        <begin position="374"/>
        <end position="394"/>
    </location>
</feature>
<feature type="compositionally biased region" description="Basic and acidic residues" evidence="1">
    <location>
        <begin position="232"/>
        <end position="257"/>
    </location>
</feature>
<feature type="region of interest" description="Disordered" evidence="1">
    <location>
        <begin position="564"/>
        <end position="603"/>
    </location>
</feature>
<reference evidence="2" key="1">
    <citation type="submission" date="2014-05" db="EMBL/GenBank/DDBJ databases">
        <title>The transcriptome of the halophilic microalga Tetraselmis sp. GSL018 isolated from the Great Salt Lake, Utah.</title>
        <authorList>
            <person name="Jinkerson R.E."/>
            <person name="D'Adamo S."/>
            <person name="Posewitz M.C."/>
        </authorList>
    </citation>
    <scope>NUCLEOTIDE SEQUENCE</scope>
    <source>
        <strain evidence="2">GSL018</strain>
    </source>
</reference>
<name>A0A061RWW1_9CHLO</name>
<feature type="compositionally biased region" description="Polar residues" evidence="1">
    <location>
        <begin position="79"/>
        <end position="90"/>
    </location>
</feature>
<dbReference type="EMBL" id="GBEZ01010533">
    <property type="protein sequence ID" value="JAC75150.1"/>
    <property type="molecule type" value="Transcribed_RNA"/>
</dbReference>
<feature type="compositionally biased region" description="Basic and acidic residues" evidence="1">
    <location>
        <begin position="587"/>
        <end position="603"/>
    </location>
</feature>
<evidence type="ECO:0000256" key="1">
    <source>
        <dbReference type="SAM" id="MobiDB-lite"/>
    </source>
</evidence>
<dbReference type="AlphaFoldDB" id="A0A061RWW1"/>
<evidence type="ECO:0000313" key="2">
    <source>
        <dbReference type="EMBL" id="JAC75150.1"/>
    </source>
</evidence>
<feature type="region of interest" description="Disordered" evidence="1">
    <location>
        <begin position="78"/>
        <end position="97"/>
    </location>
</feature>
<sequence>MWANIRSAVADGVKEFRTGALSEVQHGFAETTAVVKEAASDGQWIAGQNCQEESVKSLSSGRSFAVSENLQDVAVTEYETPSAQPNTESGPPSEFLPLPNKTAIKQIRTEQPAGFEESEKGHWVEADFDESFLGMESPEIRPTGNGSPRHAEEPFFQSRSLEEPPFAGESFDTDRVLMEQPHQGGATTPDNSEAKSCSEGDPLTAETEGGTRGESNAPEAQHIALDPPSDDGPCHSDDLDAMRHKLRAAEQRADNNQKRLAQVQAASRRDKARWEEERARLNKQVDDLREVVDAGVKEREVLESSVNQLANQLESRLTALSGNVEERDAEVSQLRDENEKMSKAFEEMRMLLKQSVDHRAKLNEEMLSMERQLARARKEASESQAALEKARRDHMEANMSLAEAQADADRWKADGGLAAEERERLHSELEDARRAAEKALQDLAGTREQLEAAEASSREANEMRLEAERLRREAQAEAQSALCAAEAERVQRAEAEGQSEQLKSESERRARVFNNAVKAAVHKIQRELEEENASLQERVRAAEAAAAAAAKRVKEAEQAAAEAYNEAAERSNDAEAAGNHAVAAQEAADRAKAKEQEAERRAEDAAARCKHAERAREQLETELRSANAKAEVLILLSPRVPSRAISVWKECLEPVCGHGPSLEGSRDGRLLAEYCFPCCGFSRRRLLCVSLPSSNFPPLRFSIASPARSCVTSILSVLRVRGVPSTRAPSWWMKGMDTWVSWEDIGWRRLRPHALPRGGGAAGSPLTTAKPLRQTPLPLLLESLLGGAFAREREAAALALGTAGLARVLGSA</sequence>